<dbReference type="RefSeq" id="WP_148069489.1">
    <property type="nucleotide sequence ID" value="NZ_VRZA01000006.1"/>
</dbReference>
<evidence type="ECO:0000313" key="5">
    <source>
        <dbReference type="EMBL" id="TXS91254.1"/>
    </source>
</evidence>
<keyword evidence="6" id="KW-1185">Reference proteome</keyword>
<dbReference type="Gene3D" id="1.10.10.60">
    <property type="entry name" value="Homeodomain-like"/>
    <property type="match status" value="1"/>
</dbReference>
<evidence type="ECO:0000259" key="4">
    <source>
        <dbReference type="PROSITE" id="PS01124"/>
    </source>
</evidence>
<dbReference type="AlphaFoldDB" id="A0A5C8ZTZ1"/>
<evidence type="ECO:0000256" key="2">
    <source>
        <dbReference type="ARBA" id="ARBA00023125"/>
    </source>
</evidence>
<evidence type="ECO:0000256" key="1">
    <source>
        <dbReference type="ARBA" id="ARBA00023015"/>
    </source>
</evidence>
<comment type="caution">
    <text evidence="5">The sequence shown here is derived from an EMBL/GenBank/DDBJ whole genome shotgun (WGS) entry which is preliminary data.</text>
</comment>
<dbReference type="EMBL" id="VRZA01000006">
    <property type="protein sequence ID" value="TXS91254.1"/>
    <property type="molecule type" value="Genomic_DNA"/>
</dbReference>
<dbReference type="PANTHER" id="PTHR47894">
    <property type="entry name" value="HTH-TYPE TRANSCRIPTIONAL REGULATOR GADX"/>
    <property type="match status" value="1"/>
</dbReference>
<evidence type="ECO:0000313" key="6">
    <source>
        <dbReference type="Proteomes" id="UP000321039"/>
    </source>
</evidence>
<proteinExistence type="predicted"/>
<reference evidence="5 6" key="1">
    <citation type="submission" date="2019-08" db="EMBL/GenBank/DDBJ databases">
        <title>Parahaliea maris sp. nov., isolated from the surface seawater.</title>
        <authorList>
            <person name="Liu Y."/>
        </authorList>
    </citation>
    <scope>NUCLEOTIDE SEQUENCE [LARGE SCALE GENOMIC DNA]</scope>
    <source>
        <strain evidence="5 6">HSLHS9</strain>
    </source>
</reference>
<dbReference type="InterPro" id="IPR009057">
    <property type="entry name" value="Homeodomain-like_sf"/>
</dbReference>
<protein>
    <submittedName>
        <fullName evidence="5">Helix-turn-helix transcriptional regulator</fullName>
    </submittedName>
</protein>
<dbReference type="GO" id="GO:0000976">
    <property type="term" value="F:transcription cis-regulatory region binding"/>
    <property type="evidence" value="ECO:0007669"/>
    <property type="project" value="TreeGrafter"/>
</dbReference>
<dbReference type="PANTHER" id="PTHR47894:SF1">
    <property type="entry name" value="HTH-TYPE TRANSCRIPTIONAL REGULATOR VQSM"/>
    <property type="match status" value="1"/>
</dbReference>
<dbReference type="SUPFAM" id="SSF46689">
    <property type="entry name" value="Homeodomain-like"/>
    <property type="match status" value="1"/>
</dbReference>
<accession>A0A5C8ZTZ1</accession>
<sequence>MANPAIPISEIQPVREVIAGIGICPDELSNAFDLPPGAFSGSATQTLLLSDYFRILEYLTAQAGDETGRLSTRSIMSGSLAFLVNQLDDCNTVFDVMRKVADTCNFLHGGPYNQIEKRDGYIAYLINDEDFPYTLTNHSYQYLTMECVLIFLHQLLSYFSVEPLTPLLRKTYTRRPRPKSNVPLSCWDLPTRYESANYALIYDRRIERQPVRGDRVMPSTESLLRMVIDTLSANDDNPPRFKNFSEAVTSLFEQGIYDQRVIAKRLHISVATLRRRLEDEGRQFRSLRLAAQNQQALQLLRQPRSIRDISEHLGFSDIRSFSRAFKKLNGVTPKSYRQELADAP</sequence>
<dbReference type="PRINTS" id="PR00032">
    <property type="entry name" value="HTHARAC"/>
</dbReference>
<keyword evidence="2" id="KW-0238">DNA-binding</keyword>
<name>A0A5C8ZTZ1_9GAMM</name>
<dbReference type="InterPro" id="IPR018060">
    <property type="entry name" value="HTH_AraC"/>
</dbReference>
<dbReference type="GO" id="GO:0003700">
    <property type="term" value="F:DNA-binding transcription factor activity"/>
    <property type="evidence" value="ECO:0007669"/>
    <property type="project" value="InterPro"/>
</dbReference>
<feature type="domain" description="HTH araC/xylS-type" evidence="4">
    <location>
        <begin position="242"/>
        <end position="339"/>
    </location>
</feature>
<dbReference type="SMART" id="SM00342">
    <property type="entry name" value="HTH_ARAC"/>
    <property type="match status" value="1"/>
</dbReference>
<dbReference type="GO" id="GO:0005829">
    <property type="term" value="C:cytosol"/>
    <property type="evidence" value="ECO:0007669"/>
    <property type="project" value="TreeGrafter"/>
</dbReference>
<dbReference type="InterPro" id="IPR020449">
    <property type="entry name" value="Tscrpt_reg_AraC-type_HTH"/>
</dbReference>
<dbReference type="Pfam" id="PF12833">
    <property type="entry name" value="HTH_18"/>
    <property type="match status" value="1"/>
</dbReference>
<dbReference type="Proteomes" id="UP000321039">
    <property type="component" value="Unassembled WGS sequence"/>
</dbReference>
<gene>
    <name evidence="5" type="ORF">FV139_16060</name>
</gene>
<evidence type="ECO:0000256" key="3">
    <source>
        <dbReference type="ARBA" id="ARBA00023163"/>
    </source>
</evidence>
<keyword evidence="3" id="KW-0804">Transcription</keyword>
<organism evidence="5 6">
    <name type="scientific">Parahaliea maris</name>
    <dbReference type="NCBI Taxonomy" id="2716870"/>
    <lineage>
        <taxon>Bacteria</taxon>
        <taxon>Pseudomonadati</taxon>
        <taxon>Pseudomonadota</taxon>
        <taxon>Gammaproteobacteria</taxon>
        <taxon>Cellvibrionales</taxon>
        <taxon>Halieaceae</taxon>
        <taxon>Parahaliea</taxon>
    </lineage>
</organism>
<keyword evidence="1" id="KW-0805">Transcription regulation</keyword>
<dbReference type="PROSITE" id="PS01124">
    <property type="entry name" value="HTH_ARAC_FAMILY_2"/>
    <property type="match status" value="1"/>
</dbReference>